<proteinExistence type="predicted"/>
<evidence type="ECO:0000313" key="2">
    <source>
        <dbReference type="EMBL" id="JAH36724.1"/>
    </source>
</evidence>
<reference evidence="2" key="1">
    <citation type="submission" date="2014-11" db="EMBL/GenBank/DDBJ databases">
        <authorList>
            <person name="Amaro Gonzalez C."/>
        </authorList>
    </citation>
    <scope>NUCLEOTIDE SEQUENCE</scope>
</reference>
<reference evidence="2" key="2">
    <citation type="journal article" date="2015" name="Fish Shellfish Immunol.">
        <title>Early steps in the European eel (Anguilla anguilla)-Vibrio vulnificus interaction in the gills: Role of the RtxA13 toxin.</title>
        <authorList>
            <person name="Callol A."/>
            <person name="Pajuelo D."/>
            <person name="Ebbesson L."/>
            <person name="Teles M."/>
            <person name="MacKenzie S."/>
            <person name="Amaro C."/>
        </authorList>
    </citation>
    <scope>NUCLEOTIDE SEQUENCE</scope>
</reference>
<evidence type="ECO:0000256" key="1">
    <source>
        <dbReference type="SAM" id="MobiDB-lite"/>
    </source>
</evidence>
<organism evidence="2">
    <name type="scientific">Anguilla anguilla</name>
    <name type="common">European freshwater eel</name>
    <name type="synonym">Muraena anguilla</name>
    <dbReference type="NCBI Taxonomy" id="7936"/>
    <lineage>
        <taxon>Eukaryota</taxon>
        <taxon>Metazoa</taxon>
        <taxon>Chordata</taxon>
        <taxon>Craniata</taxon>
        <taxon>Vertebrata</taxon>
        <taxon>Euteleostomi</taxon>
        <taxon>Actinopterygii</taxon>
        <taxon>Neopterygii</taxon>
        <taxon>Teleostei</taxon>
        <taxon>Anguilliformes</taxon>
        <taxon>Anguillidae</taxon>
        <taxon>Anguilla</taxon>
    </lineage>
</organism>
<dbReference type="AlphaFoldDB" id="A0A0E9S5Q1"/>
<sequence length="27" mass="3085">MIMMANVPKHILEQGTTQETRDPSERA</sequence>
<feature type="region of interest" description="Disordered" evidence="1">
    <location>
        <begin position="1"/>
        <end position="27"/>
    </location>
</feature>
<name>A0A0E9S5Q1_ANGAN</name>
<protein>
    <submittedName>
        <fullName evidence="2">Uncharacterized protein</fullName>
    </submittedName>
</protein>
<dbReference type="EMBL" id="GBXM01071853">
    <property type="protein sequence ID" value="JAH36724.1"/>
    <property type="molecule type" value="Transcribed_RNA"/>
</dbReference>
<accession>A0A0E9S5Q1</accession>